<evidence type="ECO:0000313" key="1">
    <source>
        <dbReference type="EMBL" id="EQD45949.1"/>
    </source>
</evidence>
<accession>T1AZ76</accession>
<name>T1AZ76_9ZZZZ</name>
<proteinExistence type="predicted"/>
<reference evidence="1" key="1">
    <citation type="submission" date="2013-08" db="EMBL/GenBank/DDBJ databases">
        <authorList>
            <person name="Mendez C."/>
            <person name="Richter M."/>
            <person name="Ferrer M."/>
            <person name="Sanchez J."/>
        </authorList>
    </citation>
    <scope>NUCLEOTIDE SEQUENCE</scope>
</reference>
<sequence>MIDGGTRGDPESPLRWICKSTRTLATELCRQRHPISYVKVGQLLHEQNYSLQSNRKLEEGEDHPDRDAQFRYINNCVKRAMVAGRPVISVDTKKKELVGNYANAGRQWLVAKQPRKVKGHDFPGSEVPRAFPYGIYDLGRNAGFVNVGTDHDTGAFAVASIRGWWRFEGRKLYPDTDTLLITADGGGSNGSRLRLWKLELQAFADESGLALSVCHFPPGTSKWNKIEHRLFSF</sequence>
<dbReference type="AlphaFoldDB" id="T1AZ76"/>
<organism evidence="1">
    <name type="scientific">mine drainage metagenome</name>
    <dbReference type="NCBI Taxonomy" id="410659"/>
    <lineage>
        <taxon>unclassified sequences</taxon>
        <taxon>metagenomes</taxon>
        <taxon>ecological metagenomes</taxon>
    </lineage>
</organism>
<feature type="non-terminal residue" evidence="1">
    <location>
        <position position="233"/>
    </location>
</feature>
<protein>
    <submittedName>
        <fullName evidence="1">Rhodopirellula transposase family protein</fullName>
    </submittedName>
</protein>
<dbReference type="NCBIfam" id="NF033519">
    <property type="entry name" value="transpos_ISAzo13"/>
    <property type="match status" value="1"/>
</dbReference>
<dbReference type="EMBL" id="AUZZ01006547">
    <property type="protein sequence ID" value="EQD45949.1"/>
    <property type="molecule type" value="Genomic_DNA"/>
</dbReference>
<dbReference type="InterPro" id="IPR011518">
    <property type="entry name" value="Transposase_36"/>
</dbReference>
<reference evidence="1" key="2">
    <citation type="journal article" date="2014" name="ISME J.">
        <title>Microbial stratification in low pH oxic and suboxic macroscopic growths along an acid mine drainage.</title>
        <authorList>
            <person name="Mendez-Garcia C."/>
            <person name="Mesa V."/>
            <person name="Sprenger R.R."/>
            <person name="Richter M."/>
            <person name="Diez M.S."/>
            <person name="Solano J."/>
            <person name="Bargiela R."/>
            <person name="Golyshina O.V."/>
            <person name="Manteca A."/>
            <person name="Ramos J.L."/>
            <person name="Gallego J.R."/>
            <person name="Llorente I."/>
            <person name="Martins Dos Santos V.A."/>
            <person name="Jensen O.N."/>
            <person name="Pelaez A.I."/>
            <person name="Sanchez J."/>
            <person name="Ferrer M."/>
        </authorList>
    </citation>
    <scope>NUCLEOTIDE SEQUENCE</scope>
</reference>
<comment type="caution">
    <text evidence="1">The sequence shown here is derived from an EMBL/GenBank/DDBJ whole genome shotgun (WGS) entry which is preliminary data.</text>
</comment>
<gene>
    <name evidence="1" type="ORF">B2A_09073</name>
</gene>
<dbReference type="Pfam" id="PF07592">
    <property type="entry name" value="DDE_Tnp_ISAZ013"/>
    <property type="match status" value="1"/>
</dbReference>